<dbReference type="Proteomes" id="UP000616151">
    <property type="component" value="Unassembled WGS sequence"/>
</dbReference>
<evidence type="ECO:0000313" key="1">
    <source>
        <dbReference type="EMBL" id="MBK1865865.1"/>
    </source>
</evidence>
<protein>
    <submittedName>
        <fullName evidence="1">Uncharacterized protein</fullName>
    </submittedName>
</protein>
<organism evidence="1 2">
    <name type="scientific">Taklimakanibacter albus</name>
    <dbReference type="NCBI Taxonomy" id="2800327"/>
    <lineage>
        <taxon>Bacteria</taxon>
        <taxon>Pseudomonadati</taxon>
        <taxon>Pseudomonadota</taxon>
        <taxon>Alphaproteobacteria</taxon>
        <taxon>Hyphomicrobiales</taxon>
        <taxon>Aestuariivirgaceae</taxon>
        <taxon>Taklimakanibacter</taxon>
    </lineage>
</organism>
<comment type="caution">
    <text evidence="1">The sequence shown here is derived from an EMBL/GenBank/DDBJ whole genome shotgun (WGS) entry which is preliminary data.</text>
</comment>
<gene>
    <name evidence="1" type="ORF">JHL16_05840</name>
</gene>
<reference evidence="1" key="1">
    <citation type="submission" date="2021-01" db="EMBL/GenBank/DDBJ databases">
        <authorList>
            <person name="Sun Q."/>
        </authorList>
    </citation>
    <scope>NUCLEOTIDE SEQUENCE</scope>
    <source>
        <strain evidence="1">YIM B02566</strain>
    </source>
</reference>
<evidence type="ECO:0000313" key="2">
    <source>
        <dbReference type="Proteomes" id="UP000616151"/>
    </source>
</evidence>
<name>A0ACC5QZM6_9HYPH</name>
<sequence>MTIATEEAIRYLSFAAAPTFAVMALATGLLGGDPASIICSTAGMSPLSGMTVMYALMAVFHLPPWARLLGRSW</sequence>
<keyword evidence="2" id="KW-1185">Reference proteome</keyword>
<accession>A0ACC5QZM6</accession>
<proteinExistence type="predicted"/>
<dbReference type="EMBL" id="JAENHL010000006">
    <property type="protein sequence ID" value="MBK1865865.1"/>
    <property type="molecule type" value="Genomic_DNA"/>
</dbReference>